<dbReference type="Pfam" id="PF10509">
    <property type="entry name" value="GalKase_gal_bdg"/>
    <property type="match status" value="1"/>
</dbReference>
<dbReference type="Gene3D" id="3.30.70.890">
    <property type="entry name" value="GHMP kinase, C-terminal domain"/>
    <property type="match status" value="1"/>
</dbReference>
<dbReference type="InterPro" id="IPR014721">
    <property type="entry name" value="Ribsml_uS5_D2-typ_fold_subgr"/>
</dbReference>
<reference evidence="9 10" key="1">
    <citation type="journal article" date="2014" name="Curr. Microbiol.">
        <title>Spirosoma radiotolerans sp. nov., a gamma-radiation-resistant bacterium isolated from gamma ray-irradiated soil.</title>
        <authorList>
            <person name="Lee J.J."/>
            <person name="Srinivasan S."/>
            <person name="Lim S."/>
            <person name="Joe M."/>
            <person name="Im S."/>
            <person name="Bae S.I."/>
            <person name="Park K.R."/>
            <person name="Han J.H."/>
            <person name="Park S.H."/>
            <person name="Joo B.M."/>
            <person name="Park S.J."/>
            <person name="Kim M.K."/>
        </authorList>
    </citation>
    <scope>NUCLEOTIDE SEQUENCE [LARGE SCALE GENOMIC DNA]</scope>
    <source>
        <strain evidence="9 10">DG5A</strain>
    </source>
</reference>
<evidence type="ECO:0000313" key="9">
    <source>
        <dbReference type="EMBL" id="AKD58622.1"/>
    </source>
</evidence>
<dbReference type="Gene3D" id="3.30.230.10">
    <property type="match status" value="1"/>
</dbReference>
<dbReference type="HOGENOM" id="CLU_017814_2_1_10"/>
<keyword evidence="10" id="KW-1185">Reference proteome</keyword>
<evidence type="ECO:0000256" key="2">
    <source>
        <dbReference type="ARBA" id="ARBA00022741"/>
    </source>
</evidence>
<keyword evidence="5" id="KW-0299">Galactose metabolism</keyword>
<dbReference type="PANTHER" id="PTHR10457">
    <property type="entry name" value="MEVALONATE KINASE/GALACTOKINASE"/>
    <property type="match status" value="1"/>
</dbReference>
<dbReference type="PRINTS" id="PR00473">
    <property type="entry name" value="GALCTOKINASE"/>
</dbReference>
<evidence type="ECO:0000256" key="1">
    <source>
        <dbReference type="ARBA" id="ARBA00006566"/>
    </source>
</evidence>
<evidence type="ECO:0000256" key="5">
    <source>
        <dbReference type="ARBA" id="ARBA00023144"/>
    </source>
</evidence>
<dbReference type="SUPFAM" id="SSF55060">
    <property type="entry name" value="GHMP Kinase, C-terminal domain"/>
    <property type="match status" value="1"/>
</dbReference>
<dbReference type="InterPro" id="IPR020568">
    <property type="entry name" value="Ribosomal_Su5_D2-typ_SF"/>
</dbReference>
<evidence type="ECO:0000259" key="7">
    <source>
        <dbReference type="Pfam" id="PF08544"/>
    </source>
</evidence>
<feature type="domain" description="Galactokinase N-terminal" evidence="8">
    <location>
        <begin position="5"/>
        <end position="41"/>
    </location>
</feature>
<evidence type="ECO:0000256" key="3">
    <source>
        <dbReference type="ARBA" id="ARBA00022777"/>
    </source>
</evidence>
<dbReference type="PANTHER" id="PTHR10457:SF7">
    <property type="entry name" value="GALACTOKINASE-RELATED"/>
    <property type="match status" value="1"/>
</dbReference>
<dbReference type="RefSeq" id="WP_046579748.1">
    <property type="nucleotide sequence ID" value="NZ_CP010429.1"/>
</dbReference>
<dbReference type="EMBL" id="CP010429">
    <property type="protein sequence ID" value="AKD58622.1"/>
    <property type="molecule type" value="Genomic_DNA"/>
</dbReference>
<dbReference type="PRINTS" id="PR00959">
    <property type="entry name" value="MEVGALKINASE"/>
</dbReference>
<dbReference type="STRING" id="1379870.SD10_18235"/>
<accession>A0A0E4A1H9</accession>
<sequence>MNSSRITVSTPGRICLFGEHQDYLGLPVIAAAISRRIQVAAHQSDQRGFRLDLPDIHSTVNIPFNGEPLPYPQTRDYFRSAVNVLLREGFTFSKGIEGDVHGNIPINSGTSSSSALLITWLTVLTQLADQPRQLSAEQLAELGYMAEVLEFGEPGGMMDHYSTAVGDVIYLESQPAIKLETLNPPLGTFVLGDSQEPKDTIGILQRVKFGMLAIIKNLKTIDPHFSVDTSETTEAPKFKDFLTKDEYILLKGNLANRAILRDALRLLRSSSDAANTFDHVRFGQLLNDHQANLRDALRISTPKIDRMLDAALSAGALGGKINGSGGGGCMFVYAPEQPEVVAEAIKREGGKAYVISVDEGTVVSL</sequence>
<gene>
    <name evidence="9" type="ORF">SD10_18235</name>
</gene>
<feature type="domain" description="GHMP kinase C-terminal" evidence="7">
    <location>
        <begin position="275"/>
        <end position="349"/>
    </location>
</feature>
<dbReference type="KEGG" id="srd:SD10_18235"/>
<dbReference type="InterPro" id="IPR000705">
    <property type="entry name" value="Galactokinase"/>
</dbReference>
<dbReference type="Proteomes" id="UP000033054">
    <property type="component" value="Chromosome"/>
</dbReference>
<keyword evidence="4" id="KW-0067">ATP-binding</keyword>
<dbReference type="Pfam" id="PF00288">
    <property type="entry name" value="GHMP_kinases_N"/>
    <property type="match status" value="1"/>
</dbReference>
<protein>
    <submittedName>
        <fullName evidence="9">GHMP kinase</fullName>
    </submittedName>
</protein>
<dbReference type="GO" id="GO:0005524">
    <property type="term" value="F:ATP binding"/>
    <property type="evidence" value="ECO:0007669"/>
    <property type="project" value="UniProtKB-KW"/>
</dbReference>
<evidence type="ECO:0000259" key="6">
    <source>
        <dbReference type="Pfam" id="PF00288"/>
    </source>
</evidence>
<dbReference type="PIRSF" id="PIRSF000530">
    <property type="entry name" value="Galactokinase"/>
    <property type="match status" value="1"/>
</dbReference>
<dbReference type="InterPro" id="IPR006204">
    <property type="entry name" value="GHMP_kinase_N_dom"/>
</dbReference>
<keyword evidence="3 9" id="KW-0808">Transferase</keyword>
<dbReference type="Pfam" id="PF08544">
    <property type="entry name" value="GHMP_kinases_C"/>
    <property type="match status" value="1"/>
</dbReference>
<dbReference type="InterPro" id="IPR006206">
    <property type="entry name" value="Mevalonate/galactokinase"/>
</dbReference>
<organism evidence="9 10">
    <name type="scientific">Spirosoma radiotolerans</name>
    <dbReference type="NCBI Taxonomy" id="1379870"/>
    <lineage>
        <taxon>Bacteria</taxon>
        <taxon>Pseudomonadati</taxon>
        <taxon>Bacteroidota</taxon>
        <taxon>Cytophagia</taxon>
        <taxon>Cytophagales</taxon>
        <taxon>Cytophagaceae</taxon>
        <taxon>Spirosoma</taxon>
    </lineage>
</organism>
<name>A0A0E4A1H9_9BACT</name>
<dbReference type="InterPro" id="IPR013750">
    <property type="entry name" value="GHMP_kinase_C_dom"/>
</dbReference>
<dbReference type="GO" id="GO:0005829">
    <property type="term" value="C:cytosol"/>
    <property type="evidence" value="ECO:0007669"/>
    <property type="project" value="TreeGrafter"/>
</dbReference>
<keyword evidence="5" id="KW-0119">Carbohydrate metabolism</keyword>
<keyword evidence="2" id="KW-0547">Nucleotide-binding</keyword>
<feature type="domain" description="GHMP kinase N-terminal" evidence="6">
    <location>
        <begin position="77"/>
        <end position="166"/>
    </location>
</feature>
<proteinExistence type="inferred from homology"/>
<comment type="similarity">
    <text evidence="1">Belongs to the GHMP kinase family. GalK subfamily.</text>
</comment>
<dbReference type="GO" id="GO:0004335">
    <property type="term" value="F:galactokinase activity"/>
    <property type="evidence" value="ECO:0007669"/>
    <property type="project" value="InterPro"/>
</dbReference>
<dbReference type="AlphaFoldDB" id="A0A0E4A1H9"/>
<dbReference type="SUPFAM" id="SSF54211">
    <property type="entry name" value="Ribosomal protein S5 domain 2-like"/>
    <property type="match status" value="1"/>
</dbReference>
<keyword evidence="3 9" id="KW-0418">Kinase</keyword>
<dbReference type="PATRIC" id="fig|1379870.5.peg.3943"/>
<dbReference type="GO" id="GO:0006012">
    <property type="term" value="P:galactose metabolic process"/>
    <property type="evidence" value="ECO:0007669"/>
    <property type="project" value="UniProtKB-KW"/>
</dbReference>
<dbReference type="InterPro" id="IPR019539">
    <property type="entry name" value="GalKase_N"/>
</dbReference>
<dbReference type="InterPro" id="IPR036554">
    <property type="entry name" value="GHMP_kinase_C_sf"/>
</dbReference>
<evidence type="ECO:0000256" key="4">
    <source>
        <dbReference type="ARBA" id="ARBA00022840"/>
    </source>
</evidence>
<evidence type="ECO:0000313" key="10">
    <source>
        <dbReference type="Proteomes" id="UP000033054"/>
    </source>
</evidence>
<evidence type="ECO:0000259" key="8">
    <source>
        <dbReference type="Pfam" id="PF10509"/>
    </source>
</evidence>